<dbReference type="AlphaFoldDB" id="A0A5B7DQX5"/>
<dbReference type="Proteomes" id="UP000324222">
    <property type="component" value="Unassembled WGS sequence"/>
</dbReference>
<proteinExistence type="predicted"/>
<dbReference type="OrthoDB" id="6365998at2759"/>
<comment type="caution">
    <text evidence="2">The sequence shown here is derived from an EMBL/GenBank/DDBJ whole genome shotgun (WGS) entry which is preliminary data.</text>
</comment>
<keyword evidence="3" id="KW-1185">Reference proteome</keyword>
<name>A0A5B7DQX5_PORTR</name>
<dbReference type="EMBL" id="VSRR010001290">
    <property type="protein sequence ID" value="MPC24112.1"/>
    <property type="molecule type" value="Genomic_DNA"/>
</dbReference>
<reference evidence="2 3" key="1">
    <citation type="submission" date="2019-05" db="EMBL/GenBank/DDBJ databases">
        <title>Another draft genome of Portunus trituberculatus and its Hox gene families provides insights of decapod evolution.</title>
        <authorList>
            <person name="Jeong J.-H."/>
            <person name="Song I."/>
            <person name="Kim S."/>
            <person name="Choi T."/>
            <person name="Kim D."/>
            <person name="Ryu S."/>
            <person name="Kim W."/>
        </authorList>
    </citation>
    <scope>NUCLEOTIDE SEQUENCE [LARGE SCALE GENOMIC DNA]</scope>
    <source>
        <tissue evidence="2">Muscle</tissue>
    </source>
</reference>
<feature type="region of interest" description="Disordered" evidence="1">
    <location>
        <begin position="1"/>
        <end position="105"/>
    </location>
</feature>
<gene>
    <name evidence="2" type="primary">Raver1</name>
    <name evidence="2" type="ORF">E2C01_017185</name>
</gene>
<dbReference type="GO" id="GO:1990904">
    <property type="term" value="C:ribonucleoprotein complex"/>
    <property type="evidence" value="ECO:0007669"/>
    <property type="project" value="UniProtKB-KW"/>
</dbReference>
<evidence type="ECO:0000313" key="3">
    <source>
        <dbReference type="Proteomes" id="UP000324222"/>
    </source>
</evidence>
<evidence type="ECO:0000313" key="2">
    <source>
        <dbReference type="EMBL" id="MPC24112.1"/>
    </source>
</evidence>
<evidence type="ECO:0000256" key="1">
    <source>
        <dbReference type="SAM" id="MobiDB-lite"/>
    </source>
</evidence>
<organism evidence="2 3">
    <name type="scientific">Portunus trituberculatus</name>
    <name type="common">Swimming crab</name>
    <name type="synonym">Neptunus trituberculatus</name>
    <dbReference type="NCBI Taxonomy" id="210409"/>
    <lineage>
        <taxon>Eukaryota</taxon>
        <taxon>Metazoa</taxon>
        <taxon>Ecdysozoa</taxon>
        <taxon>Arthropoda</taxon>
        <taxon>Crustacea</taxon>
        <taxon>Multicrustacea</taxon>
        <taxon>Malacostraca</taxon>
        <taxon>Eumalacostraca</taxon>
        <taxon>Eucarida</taxon>
        <taxon>Decapoda</taxon>
        <taxon>Pleocyemata</taxon>
        <taxon>Brachyura</taxon>
        <taxon>Eubrachyura</taxon>
        <taxon>Portunoidea</taxon>
        <taxon>Portunidae</taxon>
        <taxon>Portuninae</taxon>
        <taxon>Portunus</taxon>
    </lineage>
</organism>
<protein>
    <submittedName>
        <fullName evidence="2">Ribonucleoprotein PTB-binding 1</fullName>
    </submittedName>
</protein>
<keyword evidence="2" id="KW-0687">Ribonucleoprotein</keyword>
<sequence length="123" mass="13090">MYHAPRESECLASSPSRGGEGGGSDLQVPITITRARRCWRPGDPRAAAPTSPVYLTPTKAMGPPLHPMGPAGGFITPVGQKRKSNHILPSPEPSPENGYVGQHSQGLGGHYADSYLVKKLKKH</sequence>
<accession>A0A5B7DQX5</accession>